<evidence type="ECO:0000313" key="1">
    <source>
        <dbReference type="EMBL" id="MPM64130.1"/>
    </source>
</evidence>
<comment type="caution">
    <text evidence="1">The sequence shown here is derived from an EMBL/GenBank/DDBJ whole genome shotgun (WGS) entry which is preliminary data.</text>
</comment>
<proteinExistence type="predicted"/>
<accession>A0A645BFA1</accession>
<gene>
    <name evidence="1" type="ORF">SDC9_111016</name>
</gene>
<organism evidence="1">
    <name type="scientific">bioreactor metagenome</name>
    <dbReference type="NCBI Taxonomy" id="1076179"/>
    <lineage>
        <taxon>unclassified sequences</taxon>
        <taxon>metagenomes</taxon>
        <taxon>ecological metagenomes</taxon>
    </lineage>
</organism>
<reference evidence="1" key="1">
    <citation type="submission" date="2019-08" db="EMBL/GenBank/DDBJ databases">
        <authorList>
            <person name="Kucharzyk K."/>
            <person name="Murdoch R.W."/>
            <person name="Higgins S."/>
            <person name="Loffler F."/>
        </authorList>
    </citation>
    <scope>NUCLEOTIDE SEQUENCE</scope>
</reference>
<name>A0A645BFA1_9ZZZZ</name>
<dbReference type="EMBL" id="VSSQ01019785">
    <property type="protein sequence ID" value="MPM64130.1"/>
    <property type="molecule type" value="Genomic_DNA"/>
</dbReference>
<dbReference type="AlphaFoldDB" id="A0A645BFA1"/>
<protein>
    <submittedName>
        <fullName evidence="1">Uncharacterized protein</fullName>
    </submittedName>
</protein>
<sequence>MADFLQKPDIGIVQHIGRHAVQRAPYGAQQQTEIQRCLVVALCKVRQRGIDVPGPDHSLLACIADAGVNIQPGQCSTDFPGQLPIGSQLVQLLEQLQRRHGSPAGQGVAGIGMRMQKAARGIVVIEGRIDLIGGQHGRQGQRAAGQTFGQADEVRPDAGLLVGKQASGTAKAHGDLVHHQMH</sequence>